<evidence type="ECO:0000313" key="6">
    <source>
        <dbReference type="Proteomes" id="UP000076717"/>
    </source>
</evidence>
<dbReference type="PANTHER" id="PTHR24220">
    <property type="entry name" value="IMPORT ATP-BINDING PROTEIN"/>
    <property type="match status" value="1"/>
</dbReference>
<dbReference type="InterPro" id="IPR015854">
    <property type="entry name" value="ABC_transpr_LolD-like"/>
</dbReference>
<protein>
    <submittedName>
        <fullName evidence="5">ATP-binding cassette domain-containing protein</fullName>
    </submittedName>
    <submittedName>
        <fullName evidence="4">Taurine import ATP-binding protein TauB</fullName>
        <ecNumber evidence="4">3.6.3.36</ecNumber>
    </submittedName>
</protein>
<dbReference type="EC" id="3.6.3.36" evidence="4"/>
<sequence length="209" mass="21184">MLIDASDVTVDFGGRPILRAVSLSLEAGETLALRGPSGAGKSTLLGVLAGQVRPSEGTVRSAPPERTAWILQSTPVLTRRSVLDNVALGALALGSRRRAAEAAALDALRQVGIAHLGLRPVHELSGGERQRTAVARAVVAGSALILADEPTASLDPGSRALVVDALLRAAASGAGVVVATHDSVVAAACGRIARLDGGVLLEMSGELDE</sequence>
<dbReference type="Proteomes" id="UP000076717">
    <property type="component" value="Unassembled WGS sequence"/>
</dbReference>
<dbReference type="AlphaFoldDB" id="A0A162GGI9"/>
<organism evidence="4 6">
    <name type="scientific">Rathayibacter tanaceti</name>
    <dbReference type="NCBI Taxonomy" id="1671680"/>
    <lineage>
        <taxon>Bacteria</taxon>
        <taxon>Bacillati</taxon>
        <taxon>Actinomycetota</taxon>
        <taxon>Actinomycetes</taxon>
        <taxon>Micrococcales</taxon>
        <taxon>Microbacteriaceae</taxon>
        <taxon>Rathayibacter</taxon>
    </lineage>
</organism>
<dbReference type="InterPro" id="IPR003439">
    <property type="entry name" value="ABC_transporter-like_ATP-bd"/>
</dbReference>
<dbReference type="SUPFAM" id="SSF52540">
    <property type="entry name" value="P-loop containing nucleoside triphosphate hydrolases"/>
    <property type="match status" value="1"/>
</dbReference>
<dbReference type="Pfam" id="PF00005">
    <property type="entry name" value="ABC_tran"/>
    <property type="match status" value="1"/>
</dbReference>
<keyword evidence="4" id="KW-0378">Hydrolase</keyword>
<keyword evidence="1" id="KW-0547">Nucleotide-binding</keyword>
<evidence type="ECO:0000313" key="7">
    <source>
        <dbReference type="Proteomes" id="UP000465031"/>
    </source>
</evidence>
<feature type="domain" description="ABC transporter" evidence="3">
    <location>
        <begin position="3"/>
        <end position="207"/>
    </location>
</feature>
<dbReference type="RefSeq" id="WP_068211713.1">
    <property type="nucleotide sequence ID" value="NZ_CP047186.1"/>
</dbReference>
<evidence type="ECO:0000313" key="5">
    <source>
        <dbReference type="EMBL" id="QHC56075.1"/>
    </source>
</evidence>
<evidence type="ECO:0000259" key="3">
    <source>
        <dbReference type="PROSITE" id="PS50893"/>
    </source>
</evidence>
<dbReference type="SMART" id="SM00382">
    <property type="entry name" value="AAA"/>
    <property type="match status" value="1"/>
</dbReference>
<name>A0A162GGI9_9MICO</name>
<dbReference type="Proteomes" id="UP000465031">
    <property type="component" value="Chromosome"/>
</dbReference>
<accession>A0A162GGI9</accession>
<dbReference type="GO" id="GO:0005524">
    <property type="term" value="F:ATP binding"/>
    <property type="evidence" value="ECO:0007669"/>
    <property type="project" value="UniProtKB-KW"/>
</dbReference>
<dbReference type="InterPro" id="IPR027417">
    <property type="entry name" value="P-loop_NTPase"/>
</dbReference>
<gene>
    <name evidence="4" type="primary">tauB</name>
    <name evidence="4" type="ORF">ACH61_02104</name>
    <name evidence="5" type="ORF">GSU10_10835</name>
</gene>
<dbReference type="OrthoDB" id="4425833at2"/>
<dbReference type="PROSITE" id="PS50893">
    <property type="entry name" value="ABC_TRANSPORTER_2"/>
    <property type="match status" value="1"/>
</dbReference>
<reference evidence="4 6" key="1">
    <citation type="submission" date="2015-08" db="EMBL/GenBank/DDBJ databases">
        <title>Draft Genome Sequence of Rathayibacter sp. Strain VKM Ac-2596 Isolated from Leaf Gall Induced by Plant-Parasitic Nematodes.</title>
        <authorList>
            <person name="Vasilenko O.V."/>
            <person name="Starodumova I.P."/>
            <person name="Tarlachkov S.V."/>
            <person name="Dorofeeva L.V."/>
            <person name="Evtushenko L.I."/>
        </authorList>
    </citation>
    <scope>NUCLEOTIDE SEQUENCE [LARGE SCALE GENOMIC DNA]</scope>
    <source>
        <strain evidence="4 6">VKM Ac-2596</strain>
    </source>
</reference>
<reference evidence="5" key="3">
    <citation type="submission" date="2019-12" db="EMBL/GenBank/DDBJ databases">
        <title>Complete and Draft Genome Sequences of New Strains and Members of Some Known Species of the Genus Rathayibacter isolated from Plants.</title>
        <authorList>
            <person name="Tarlachkov S.V."/>
            <person name="Starodumova I.P."/>
            <person name="Dorofeeva L.V."/>
            <person name="Prisyazhnaya N.V."/>
            <person name="Leyn S.A."/>
            <person name="Zlamal J.E."/>
            <person name="Elane M.L."/>
            <person name="Osterman A.L."/>
            <person name="Nadler S.A."/>
            <person name="Subbotin S.A."/>
            <person name="Evtushenko L.I."/>
        </authorList>
    </citation>
    <scope>NUCLEOTIDE SEQUENCE</scope>
    <source>
        <strain evidence="5">VKM Ac-2761</strain>
    </source>
</reference>
<dbReference type="GO" id="GO:0016887">
    <property type="term" value="F:ATP hydrolysis activity"/>
    <property type="evidence" value="ECO:0007669"/>
    <property type="project" value="InterPro"/>
</dbReference>
<dbReference type="KEGG" id="rte:GSU10_10835"/>
<dbReference type="InterPro" id="IPR003593">
    <property type="entry name" value="AAA+_ATPase"/>
</dbReference>
<keyword evidence="2 4" id="KW-0067">ATP-binding</keyword>
<evidence type="ECO:0000256" key="2">
    <source>
        <dbReference type="ARBA" id="ARBA00022840"/>
    </source>
</evidence>
<evidence type="ECO:0000313" key="4">
    <source>
        <dbReference type="EMBL" id="KZX20779.1"/>
    </source>
</evidence>
<evidence type="ECO:0000256" key="1">
    <source>
        <dbReference type="ARBA" id="ARBA00022741"/>
    </source>
</evidence>
<dbReference type="GO" id="GO:0005886">
    <property type="term" value="C:plasma membrane"/>
    <property type="evidence" value="ECO:0007669"/>
    <property type="project" value="TreeGrafter"/>
</dbReference>
<dbReference type="EMBL" id="LIIN01000073">
    <property type="protein sequence ID" value="KZX20779.1"/>
    <property type="molecule type" value="Genomic_DNA"/>
</dbReference>
<dbReference type="Gene3D" id="3.40.50.300">
    <property type="entry name" value="P-loop containing nucleotide triphosphate hydrolases"/>
    <property type="match status" value="1"/>
</dbReference>
<dbReference type="EMBL" id="CP047186">
    <property type="protein sequence ID" value="QHC56075.1"/>
    <property type="molecule type" value="Genomic_DNA"/>
</dbReference>
<dbReference type="GO" id="GO:0022857">
    <property type="term" value="F:transmembrane transporter activity"/>
    <property type="evidence" value="ECO:0007669"/>
    <property type="project" value="TreeGrafter"/>
</dbReference>
<reference evidence="7" key="2">
    <citation type="submission" date="2019-12" db="EMBL/GenBank/DDBJ databases">
        <title>Complete and draft genome sequences of new strains and members of some known species of the genus Rathayibacter isolated from plants.</title>
        <authorList>
            <person name="Tarlachkov S.V."/>
            <person name="Starodumova I.P."/>
            <person name="Dorofeeva L.V."/>
            <person name="Prisyazhnaya N.V."/>
            <person name="Leyn S."/>
            <person name="Zlamal J."/>
            <person name="Elan M."/>
            <person name="Osterman A.L."/>
            <person name="Nadler S."/>
            <person name="Subbotin S.A."/>
            <person name="Evtushenko L.I."/>
        </authorList>
    </citation>
    <scope>NUCLEOTIDE SEQUENCE [LARGE SCALE GENOMIC DNA]</scope>
    <source>
        <strain evidence="7">VKM Ac-2761</strain>
    </source>
</reference>
<keyword evidence="6" id="KW-1185">Reference proteome</keyword>
<proteinExistence type="predicted"/>